<dbReference type="Gene3D" id="1.10.510.10">
    <property type="entry name" value="Transferase(Phosphotransferase) domain 1"/>
    <property type="match status" value="1"/>
</dbReference>
<dbReference type="PROSITE" id="PS50011">
    <property type="entry name" value="PROTEIN_KINASE_DOM"/>
    <property type="match status" value="1"/>
</dbReference>
<dbReference type="PRINTS" id="PR00109">
    <property type="entry name" value="TYRKINASE"/>
</dbReference>
<dbReference type="Pfam" id="PF07714">
    <property type="entry name" value="PK_Tyr_Ser-Thr"/>
    <property type="match status" value="1"/>
</dbReference>
<dbReference type="SUPFAM" id="SSF52047">
    <property type="entry name" value="RNI-like"/>
    <property type="match status" value="1"/>
</dbReference>
<dbReference type="VEuPathDB" id="FungiDB:SDRG_16768"/>
<dbReference type="STRING" id="1156394.T0R053"/>
<dbReference type="PROSITE" id="PS00108">
    <property type="entry name" value="PROTEIN_KINASE_ST"/>
    <property type="match status" value="1"/>
</dbReference>
<dbReference type="InterPro" id="IPR000719">
    <property type="entry name" value="Prot_kinase_dom"/>
</dbReference>
<name>T0R053_SAPDV</name>
<reference evidence="3 4" key="1">
    <citation type="submission" date="2012-04" db="EMBL/GenBank/DDBJ databases">
        <title>The Genome Sequence of Saprolegnia declina VS20.</title>
        <authorList>
            <consortium name="The Broad Institute Genome Sequencing Platform"/>
            <person name="Russ C."/>
            <person name="Nusbaum C."/>
            <person name="Tyler B."/>
            <person name="van West P."/>
            <person name="Dieguez-Uribeondo J."/>
            <person name="de Bruijn I."/>
            <person name="Tripathy S."/>
            <person name="Jiang R."/>
            <person name="Young S.K."/>
            <person name="Zeng Q."/>
            <person name="Gargeya S."/>
            <person name="Fitzgerald M."/>
            <person name="Haas B."/>
            <person name="Abouelleil A."/>
            <person name="Alvarado L."/>
            <person name="Arachchi H.M."/>
            <person name="Berlin A."/>
            <person name="Chapman S.B."/>
            <person name="Goldberg J."/>
            <person name="Griggs A."/>
            <person name="Gujja S."/>
            <person name="Hansen M."/>
            <person name="Howarth C."/>
            <person name="Imamovic A."/>
            <person name="Larimer J."/>
            <person name="McCowen C."/>
            <person name="Montmayeur A."/>
            <person name="Murphy C."/>
            <person name="Neiman D."/>
            <person name="Pearson M."/>
            <person name="Priest M."/>
            <person name="Roberts A."/>
            <person name="Saif S."/>
            <person name="Shea T."/>
            <person name="Sisk P."/>
            <person name="Sykes S."/>
            <person name="Wortman J."/>
            <person name="Nusbaum C."/>
            <person name="Birren B."/>
        </authorList>
    </citation>
    <scope>NUCLEOTIDE SEQUENCE [LARGE SCALE GENOMIC DNA]</scope>
    <source>
        <strain evidence="3 4">VS20</strain>
    </source>
</reference>
<protein>
    <submittedName>
        <fullName evidence="3">TKL protein kinase</fullName>
    </submittedName>
</protein>
<dbReference type="InParanoid" id="T0R053"/>
<dbReference type="SUPFAM" id="SSF56112">
    <property type="entry name" value="Protein kinase-like (PK-like)"/>
    <property type="match status" value="1"/>
</dbReference>
<keyword evidence="1" id="KW-0812">Transmembrane</keyword>
<dbReference type="InterPro" id="IPR001245">
    <property type="entry name" value="Ser-Thr/Tyr_kinase_cat_dom"/>
</dbReference>
<dbReference type="InterPro" id="IPR008271">
    <property type="entry name" value="Ser/Thr_kinase_AS"/>
</dbReference>
<dbReference type="PANTHER" id="PTHR44329">
    <property type="entry name" value="SERINE/THREONINE-PROTEIN KINASE TNNI3K-RELATED"/>
    <property type="match status" value="1"/>
</dbReference>
<gene>
    <name evidence="3" type="ORF">SDRG_16768</name>
</gene>
<dbReference type="Gene3D" id="3.30.200.20">
    <property type="entry name" value="Phosphorylase Kinase, domain 1"/>
    <property type="match status" value="1"/>
</dbReference>
<dbReference type="AlphaFoldDB" id="T0R053"/>
<evidence type="ECO:0000313" key="4">
    <source>
        <dbReference type="Proteomes" id="UP000030762"/>
    </source>
</evidence>
<dbReference type="GO" id="GO:0004674">
    <property type="term" value="F:protein serine/threonine kinase activity"/>
    <property type="evidence" value="ECO:0007669"/>
    <property type="project" value="TreeGrafter"/>
</dbReference>
<keyword evidence="4" id="KW-1185">Reference proteome</keyword>
<dbReference type="OMA" id="TTEARYC"/>
<feature type="transmembrane region" description="Helical" evidence="1">
    <location>
        <begin position="289"/>
        <end position="311"/>
    </location>
</feature>
<proteinExistence type="predicted"/>
<dbReference type="Proteomes" id="UP000030762">
    <property type="component" value="Unassembled WGS sequence"/>
</dbReference>
<keyword evidence="3" id="KW-0418">Kinase</keyword>
<accession>T0R053</accession>
<evidence type="ECO:0000259" key="2">
    <source>
        <dbReference type="PROSITE" id="PS50011"/>
    </source>
</evidence>
<dbReference type="SMART" id="SM00220">
    <property type="entry name" value="S_TKc"/>
    <property type="match status" value="1"/>
</dbReference>
<dbReference type="InterPro" id="IPR011009">
    <property type="entry name" value="Kinase-like_dom_sf"/>
</dbReference>
<keyword evidence="3" id="KW-0808">Transferase</keyword>
<dbReference type="GeneID" id="19957495"/>
<dbReference type="InterPro" id="IPR032675">
    <property type="entry name" value="LRR_dom_sf"/>
</dbReference>
<dbReference type="eggNOG" id="KOG0192">
    <property type="taxonomic scope" value="Eukaryota"/>
</dbReference>
<keyword evidence="1" id="KW-0472">Membrane</keyword>
<dbReference type="PANTHER" id="PTHR44329:SF214">
    <property type="entry name" value="PROTEIN KINASE DOMAIN-CONTAINING PROTEIN"/>
    <property type="match status" value="1"/>
</dbReference>
<organism evidence="3 4">
    <name type="scientific">Saprolegnia diclina (strain VS20)</name>
    <dbReference type="NCBI Taxonomy" id="1156394"/>
    <lineage>
        <taxon>Eukaryota</taxon>
        <taxon>Sar</taxon>
        <taxon>Stramenopiles</taxon>
        <taxon>Oomycota</taxon>
        <taxon>Saprolegniomycetes</taxon>
        <taxon>Saprolegniales</taxon>
        <taxon>Saprolegniaceae</taxon>
        <taxon>Saprolegnia</taxon>
    </lineage>
</organism>
<dbReference type="OrthoDB" id="73209at2759"/>
<sequence length="625" mass="67127">MASCPYAAFESTLTTDARYCGAALPCVVDASCAMTATVAATGRVRSMVHLGDLSRWPTSHMRFDGSTNLSLADTVLPAANITGLYLTDCGLTDWPPSLVLPHGLEQLSVSCNNLTQYPAILPLGLHALYEVHMCAVLTRDVVRSLNGNQLTELTNVVIAADDFDAASNRIEYVANVSFDCEIVKLGGGKASSGNPITSLVNVTFSNRLTNLDCGSCNVTHFVVDSASYTALSNAILHFGAIAFNATACAAANGVAKPLDNSFVCVTPPARSDTMVFAASSAASPSSSTLILIIVVLIVVLLGLGVALFCLWKRRQSPPTPKTIGHLNVRAPNVMTNVSPTATAKLNPILEALTSVRLPLEDVMLLRKLSEGAFGEVWKGTLNSEIVAVKKLLPHKADVEDAIKFIDEVKLMAEFKSPYIVSLRGAAWTSPVELLAVLEYMDKGDLKDYLAQTTPDQVSWTEKLGILRLVMRGLAYLHARKVIHRDLKSRNVLLDAKKGAKLSDFGVSKAESESTMTCGVGTYRWMAPEVLQDSHYSVAADVYSFGMIIAEMCTHMIPYADLKTAKGQPVVDTAIMAMLIQGTIEPTFSDACPAPLRALAQRCTLRVSTDRPAAEDLVHELDAMTL</sequence>
<dbReference type="Gene3D" id="3.80.10.10">
    <property type="entry name" value="Ribonuclease Inhibitor"/>
    <property type="match status" value="1"/>
</dbReference>
<keyword evidence="1" id="KW-1133">Transmembrane helix</keyword>
<dbReference type="InterPro" id="IPR051681">
    <property type="entry name" value="Ser/Thr_Kinases-Pseudokinases"/>
</dbReference>
<dbReference type="EMBL" id="JH767283">
    <property type="protein sequence ID" value="EQC25358.1"/>
    <property type="molecule type" value="Genomic_DNA"/>
</dbReference>
<dbReference type="RefSeq" id="XP_008621208.1">
    <property type="nucleotide sequence ID" value="XM_008622986.1"/>
</dbReference>
<dbReference type="GO" id="GO:0005524">
    <property type="term" value="F:ATP binding"/>
    <property type="evidence" value="ECO:0007669"/>
    <property type="project" value="InterPro"/>
</dbReference>
<evidence type="ECO:0000256" key="1">
    <source>
        <dbReference type="SAM" id="Phobius"/>
    </source>
</evidence>
<evidence type="ECO:0000313" key="3">
    <source>
        <dbReference type="EMBL" id="EQC25358.1"/>
    </source>
</evidence>
<feature type="domain" description="Protein kinase" evidence="2">
    <location>
        <begin position="362"/>
        <end position="621"/>
    </location>
</feature>